<gene>
    <name evidence="2" type="ORF">HaLaN_11670</name>
</gene>
<dbReference type="AlphaFoldDB" id="A0A699Z0C0"/>
<evidence type="ECO:0000313" key="3">
    <source>
        <dbReference type="Proteomes" id="UP000485058"/>
    </source>
</evidence>
<evidence type="ECO:0000313" key="2">
    <source>
        <dbReference type="EMBL" id="GFH15441.1"/>
    </source>
</evidence>
<feature type="compositionally biased region" description="Low complexity" evidence="1">
    <location>
        <begin position="135"/>
        <end position="149"/>
    </location>
</feature>
<dbReference type="EMBL" id="BLLF01000851">
    <property type="protein sequence ID" value="GFH15441.1"/>
    <property type="molecule type" value="Genomic_DNA"/>
</dbReference>
<comment type="caution">
    <text evidence="2">The sequence shown here is derived from an EMBL/GenBank/DDBJ whole genome shotgun (WGS) entry which is preliminary data.</text>
</comment>
<protein>
    <submittedName>
        <fullName evidence="2">Uncharacterized protein</fullName>
    </submittedName>
</protein>
<dbReference type="Proteomes" id="UP000485058">
    <property type="component" value="Unassembled WGS sequence"/>
</dbReference>
<accession>A0A699Z0C0</accession>
<evidence type="ECO:0000256" key="1">
    <source>
        <dbReference type="SAM" id="MobiDB-lite"/>
    </source>
</evidence>
<sequence>MPQKSRSEGVRPPSTSGGKLLLPSPCSSSVMAAAMRSSSASSLTPSWQPNSQFLEQTLVGSESLLSLPSPTRQDAAPAPSASALGPCPQLDRPGSVSHLGMLQLSDVQRVGGQSLTDDALRPLVKATNTSTAHASCQPPCSQPHSPTSPARVTADARLSQGRPSAHSLAAWQLNATPGKATSSTSSVPSATLPKRMAQGLVMSCSGQSGLLDASLCGVQQPSNAQAEQLQQGVLATVWPATSLASSSGANLKPLGHEVTRQQEPSPLNSPLAVAVSVLQHSFTAGVRYVSVAQLMDMQSQHLPEQGGNSQVIRHASTEQPCASSSSTSLVSPAGNKYPRKGSYVYWHTSVQLLHSLRADADLLPFDAGPCMCHHPGHVSRGRWTGDLTACRDALGGCWRRRSHPWSPPLPGMADGVRGGHGITRITN</sequence>
<proteinExistence type="predicted"/>
<reference evidence="2 3" key="1">
    <citation type="submission" date="2020-02" db="EMBL/GenBank/DDBJ databases">
        <title>Draft genome sequence of Haematococcus lacustris strain NIES-144.</title>
        <authorList>
            <person name="Morimoto D."/>
            <person name="Nakagawa S."/>
            <person name="Yoshida T."/>
            <person name="Sawayama S."/>
        </authorList>
    </citation>
    <scope>NUCLEOTIDE SEQUENCE [LARGE SCALE GENOMIC DNA]</scope>
    <source>
        <strain evidence="2 3">NIES-144</strain>
    </source>
</reference>
<feature type="region of interest" description="Disordered" evidence="1">
    <location>
        <begin position="130"/>
        <end position="165"/>
    </location>
</feature>
<feature type="region of interest" description="Disordered" evidence="1">
    <location>
        <begin position="65"/>
        <end position="96"/>
    </location>
</feature>
<name>A0A699Z0C0_HAELA</name>
<organism evidence="2 3">
    <name type="scientific">Haematococcus lacustris</name>
    <name type="common">Green alga</name>
    <name type="synonym">Haematococcus pluvialis</name>
    <dbReference type="NCBI Taxonomy" id="44745"/>
    <lineage>
        <taxon>Eukaryota</taxon>
        <taxon>Viridiplantae</taxon>
        <taxon>Chlorophyta</taxon>
        <taxon>core chlorophytes</taxon>
        <taxon>Chlorophyceae</taxon>
        <taxon>CS clade</taxon>
        <taxon>Chlamydomonadales</taxon>
        <taxon>Haematococcaceae</taxon>
        <taxon>Haematococcus</taxon>
    </lineage>
</organism>
<keyword evidence="3" id="KW-1185">Reference proteome</keyword>
<feature type="region of interest" description="Disordered" evidence="1">
    <location>
        <begin position="1"/>
        <end position="25"/>
    </location>
</feature>